<reference evidence="1" key="2">
    <citation type="journal article" date="2021" name="PeerJ">
        <title>Extensive microbial diversity within the chicken gut microbiome revealed by metagenomics and culture.</title>
        <authorList>
            <person name="Gilroy R."/>
            <person name="Ravi A."/>
            <person name="Getino M."/>
            <person name="Pursley I."/>
            <person name="Horton D.L."/>
            <person name="Alikhan N.F."/>
            <person name="Baker D."/>
            <person name="Gharbi K."/>
            <person name="Hall N."/>
            <person name="Watson M."/>
            <person name="Adriaenssens E.M."/>
            <person name="Foster-Nyarko E."/>
            <person name="Jarju S."/>
            <person name="Secka A."/>
            <person name="Antonio M."/>
            <person name="Oren A."/>
            <person name="Chaudhuri R.R."/>
            <person name="La Ragione R."/>
            <person name="Hildebrand F."/>
            <person name="Pallen M.J."/>
        </authorList>
    </citation>
    <scope>NUCLEOTIDE SEQUENCE</scope>
    <source>
        <strain evidence="1">CHK190-19873</strain>
    </source>
</reference>
<name>A0A9D1JJ23_9FIRM</name>
<protein>
    <submittedName>
        <fullName evidence="1">CooT family nickel-binding protein</fullName>
    </submittedName>
</protein>
<dbReference type="InterPro" id="IPR019300">
    <property type="entry name" value="CooT"/>
</dbReference>
<evidence type="ECO:0000313" key="1">
    <source>
        <dbReference type="EMBL" id="HIS30527.1"/>
    </source>
</evidence>
<sequence length="64" mass="7005">MCLATAYKEKMEPDSVLLEYVSRIDVDGNTITLTDVMGATRVIEGSIKMVDLANSKVVINCLPE</sequence>
<evidence type="ECO:0000313" key="2">
    <source>
        <dbReference type="Proteomes" id="UP000823935"/>
    </source>
</evidence>
<dbReference type="AlphaFoldDB" id="A0A9D1JJ23"/>
<dbReference type="Pfam" id="PF10133">
    <property type="entry name" value="CooT"/>
    <property type="match status" value="1"/>
</dbReference>
<reference evidence="1" key="1">
    <citation type="submission" date="2020-10" db="EMBL/GenBank/DDBJ databases">
        <authorList>
            <person name="Gilroy R."/>
        </authorList>
    </citation>
    <scope>NUCLEOTIDE SEQUENCE</scope>
    <source>
        <strain evidence="1">CHK190-19873</strain>
    </source>
</reference>
<dbReference type="EMBL" id="DVIQ01000019">
    <property type="protein sequence ID" value="HIS30527.1"/>
    <property type="molecule type" value="Genomic_DNA"/>
</dbReference>
<accession>A0A9D1JJ23</accession>
<organism evidence="1 2">
    <name type="scientific">Candidatus Limivivens intestinipullorum</name>
    <dbReference type="NCBI Taxonomy" id="2840858"/>
    <lineage>
        <taxon>Bacteria</taxon>
        <taxon>Bacillati</taxon>
        <taxon>Bacillota</taxon>
        <taxon>Clostridia</taxon>
        <taxon>Lachnospirales</taxon>
        <taxon>Lachnospiraceae</taxon>
        <taxon>Lachnospiraceae incertae sedis</taxon>
        <taxon>Candidatus Limivivens</taxon>
    </lineage>
</organism>
<proteinExistence type="predicted"/>
<gene>
    <name evidence="1" type="ORF">IAB44_03115</name>
</gene>
<dbReference type="Proteomes" id="UP000823935">
    <property type="component" value="Unassembled WGS sequence"/>
</dbReference>
<comment type="caution">
    <text evidence="1">The sequence shown here is derived from an EMBL/GenBank/DDBJ whole genome shotgun (WGS) entry which is preliminary data.</text>
</comment>